<name>A0A5C6M4L1_9PLAN</name>
<gene>
    <name evidence="2" type="ORF">E3A20_12070</name>
</gene>
<dbReference type="PANTHER" id="PTHR35889:SF3">
    <property type="entry name" value="F-BOX DOMAIN-CONTAINING PROTEIN"/>
    <property type="match status" value="1"/>
</dbReference>
<dbReference type="PANTHER" id="PTHR35889">
    <property type="entry name" value="CYCLOINULO-OLIGOSACCHARIDE FRUCTANOTRANSFERASE-RELATED"/>
    <property type="match status" value="1"/>
</dbReference>
<dbReference type="AlphaFoldDB" id="A0A5C6M4L1"/>
<dbReference type="Proteomes" id="UP000321083">
    <property type="component" value="Unassembled WGS sequence"/>
</dbReference>
<feature type="domain" description="DUF1549" evidence="1">
    <location>
        <begin position="243"/>
        <end position="410"/>
    </location>
</feature>
<proteinExistence type="predicted"/>
<dbReference type="Gene3D" id="2.60.40.1080">
    <property type="match status" value="1"/>
</dbReference>
<reference evidence="2 3" key="2">
    <citation type="submission" date="2019-08" db="EMBL/GenBank/DDBJ databases">
        <authorList>
            <person name="Henke P."/>
        </authorList>
    </citation>
    <scope>NUCLEOTIDE SEQUENCE [LARGE SCALE GENOMIC DNA]</scope>
    <source>
        <strain evidence="2">Phe10_nw2017</strain>
    </source>
</reference>
<feature type="non-terminal residue" evidence="2">
    <location>
        <position position="410"/>
    </location>
</feature>
<organism evidence="2 3">
    <name type="scientific">Planctomyces bekefii</name>
    <dbReference type="NCBI Taxonomy" id="1653850"/>
    <lineage>
        <taxon>Bacteria</taxon>
        <taxon>Pseudomonadati</taxon>
        <taxon>Planctomycetota</taxon>
        <taxon>Planctomycetia</taxon>
        <taxon>Planctomycetales</taxon>
        <taxon>Planctomycetaceae</taxon>
        <taxon>Planctomyces</taxon>
    </lineage>
</organism>
<protein>
    <recommendedName>
        <fullName evidence="1">DUF1549 domain-containing protein</fullName>
    </recommendedName>
</protein>
<comment type="caution">
    <text evidence="2">The sequence shown here is derived from an EMBL/GenBank/DDBJ whole genome shotgun (WGS) entry which is preliminary data.</text>
</comment>
<dbReference type="EMBL" id="SRHE01000211">
    <property type="protein sequence ID" value="TWW09666.1"/>
    <property type="molecule type" value="Genomic_DNA"/>
</dbReference>
<keyword evidence="3" id="KW-1185">Reference proteome</keyword>
<accession>A0A5C6M4L1</accession>
<sequence>MKIVATTSLLIVGWLCVAACGVVVAGEVPSFRNEVMAVLSRSGCSLGTCHGNQNGKGGLRLSLRGQDPDLDYLTLTRSLGARRVNVQQPEESLLLRKPLLQVPHEGGRRFGVESLEYRVLRDWIGAGMPRDGAAGAGAVRLRRLLVEPGMSTLVGEQKAQRLTATAEFSDGTRRVVNDLAVFESSHPGVSVSGAGEVNFGEVSGVRQTTVTVRYLDQQQVARVEYLRAVADFRFEAPAAVNAIDEAVFGQLRRLQVNPAKLCSDEVFVRRLYLDLTGLLPTREQAGSFLSSTAVDRRARLIDELLESEEFVDFQTLRWADLLRVEDKTLDAKGVSVFHRWIRDGVRSDRPLNQFASAVIGSRGSTYTDPATNFYRALRTPEERSESAAQVFLGVRLQCARCHNHPFDRWT</sequence>
<evidence type="ECO:0000313" key="3">
    <source>
        <dbReference type="Proteomes" id="UP000321083"/>
    </source>
</evidence>
<dbReference type="InterPro" id="IPR011444">
    <property type="entry name" value="DUF1549"/>
</dbReference>
<reference evidence="2 3" key="1">
    <citation type="submission" date="2019-08" db="EMBL/GenBank/DDBJ databases">
        <title>100 year-old enigma solved: identification of Planctomyces bekefii, the type genus and species of the phylum Planctomycetes.</title>
        <authorList>
            <person name="Svetlana D.N."/>
            <person name="Overmann J."/>
        </authorList>
    </citation>
    <scope>NUCLEOTIDE SEQUENCE [LARGE SCALE GENOMIC DNA]</scope>
    <source>
        <strain evidence="2">Phe10_nw2017</strain>
    </source>
</reference>
<evidence type="ECO:0000313" key="2">
    <source>
        <dbReference type="EMBL" id="TWW09666.1"/>
    </source>
</evidence>
<dbReference type="Pfam" id="PF07583">
    <property type="entry name" value="PSCyt2"/>
    <property type="match status" value="1"/>
</dbReference>
<evidence type="ECO:0000259" key="1">
    <source>
        <dbReference type="Pfam" id="PF07583"/>
    </source>
</evidence>